<evidence type="ECO:0000256" key="15">
    <source>
        <dbReference type="ARBA" id="ARBA00022912"/>
    </source>
</evidence>
<comment type="subcellular location">
    <subcellularLocation>
        <location evidence="4">Cell membrane</location>
        <topology evidence="4">Multi-pass membrane protein</topology>
    </subcellularLocation>
</comment>
<evidence type="ECO:0000256" key="6">
    <source>
        <dbReference type="ARBA" id="ARBA00022475"/>
    </source>
</evidence>
<keyword evidence="9 23" id="KW-0812">Transmembrane</keyword>
<keyword evidence="12" id="KW-0378">Hydrolase</keyword>
<dbReference type="GO" id="GO:0005886">
    <property type="term" value="C:plasma membrane"/>
    <property type="evidence" value="ECO:0007669"/>
    <property type="project" value="UniProtKB-SubCell"/>
</dbReference>
<evidence type="ECO:0000313" key="27">
    <source>
        <dbReference type="Proteomes" id="UP000198582"/>
    </source>
</evidence>
<evidence type="ECO:0000256" key="5">
    <source>
        <dbReference type="ARBA" id="ARBA00012438"/>
    </source>
</evidence>
<dbReference type="SUPFAM" id="SSF47384">
    <property type="entry name" value="Homodimeric domain of signal transducing histidine kinase"/>
    <property type="match status" value="1"/>
</dbReference>
<dbReference type="STRING" id="394193.SAMN04489732_104117"/>
<dbReference type="PROSITE" id="PS50109">
    <property type="entry name" value="HIS_KIN"/>
    <property type="match status" value="1"/>
</dbReference>
<sequence length="469" mass="48458">MSRPRTTLALRITVVCLAVAGVAVIVAGLVAARLVRTTGDTVLQQSLKAQADVVASQLDPTGIGNRLGVGKVADVVRGQGIAVVVRRPGGQEVGEAVPVRAAGRAGLASGQDHSARVTIDSVQYLVEVRDVGGSGAAFALVQPTRSGEATQRALVRNIALALGIGLLVAAVAGFVSGRLLGRPLRRAAAVAGSLRTGRRDVRVPVEGPAEVAEVAGSLNALADALAHSEARQREFLLSVSHELRTPLTAVTGFAEAIADGVAEGPDARRAGQTIHREAQRLERLVSDLLELARLGADEFRLDLATIDLTALVRDCAEVWQLRCERENVPLSVLLPHAPVPVVADARRLHQVVDGLAENALRATPAGAPMVFALTAGPDARLSVRDGGPGLAPEDYDVAFQRGVLNARYRDRRPVGSGIGLALVHALVTRMGGTLTAGPAPEGGAAFTITLPITGDPMATGPIAAEPPGP</sequence>
<keyword evidence="11 26" id="KW-0418">Kinase</keyword>
<keyword evidence="6" id="KW-1003">Cell membrane</keyword>
<evidence type="ECO:0000256" key="3">
    <source>
        <dbReference type="ARBA" id="ARBA00001946"/>
    </source>
</evidence>
<keyword evidence="18" id="KW-0346">Stress response</keyword>
<keyword evidence="13" id="KW-0067">ATP-binding</keyword>
<keyword evidence="15" id="KW-0904">Protein phosphatase</keyword>
<evidence type="ECO:0000256" key="23">
    <source>
        <dbReference type="SAM" id="Phobius"/>
    </source>
</evidence>
<evidence type="ECO:0000256" key="9">
    <source>
        <dbReference type="ARBA" id="ARBA00022692"/>
    </source>
</evidence>
<keyword evidence="17" id="KW-0902">Two-component regulatory system</keyword>
<dbReference type="Proteomes" id="UP000198582">
    <property type="component" value="Unassembled WGS sequence"/>
</dbReference>
<gene>
    <name evidence="26" type="ORF">SAMN04489732_104117</name>
</gene>
<dbReference type="InterPro" id="IPR005467">
    <property type="entry name" value="His_kinase_dom"/>
</dbReference>
<keyword evidence="7" id="KW-0597">Phosphoprotein</keyword>
<evidence type="ECO:0000256" key="1">
    <source>
        <dbReference type="ARBA" id="ARBA00000085"/>
    </source>
</evidence>
<evidence type="ECO:0000313" key="26">
    <source>
        <dbReference type="EMBL" id="SEP15850.1"/>
    </source>
</evidence>
<evidence type="ECO:0000256" key="19">
    <source>
        <dbReference type="ARBA" id="ARBA00023026"/>
    </source>
</evidence>
<dbReference type="CDD" id="cd06225">
    <property type="entry name" value="HAMP"/>
    <property type="match status" value="1"/>
</dbReference>
<evidence type="ECO:0000256" key="8">
    <source>
        <dbReference type="ARBA" id="ARBA00022679"/>
    </source>
</evidence>
<evidence type="ECO:0000256" key="14">
    <source>
        <dbReference type="ARBA" id="ARBA00022842"/>
    </source>
</evidence>
<dbReference type="Gene3D" id="3.30.565.10">
    <property type="entry name" value="Histidine kinase-like ATPase, C-terminal domain"/>
    <property type="match status" value="1"/>
</dbReference>
<dbReference type="GO" id="GO:0004721">
    <property type="term" value="F:phosphoprotein phosphatase activity"/>
    <property type="evidence" value="ECO:0007669"/>
    <property type="project" value="UniProtKB-KW"/>
</dbReference>
<dbReference type="Gene3D" id="1.10.287.130">
    <property type="match status" value="1"/>
</dbReference>
<accession>A0A1H8VKN8</accession>
<keyword evidence="23" id="KW-0472">Membrane</keyword>
<dbReference type="InterPro" id="IPR036097">
    <property type="entry name" value="HisK_dim/P_sf"/>
</dbReference>
<reference evidence="26 27" key="1">
    <citation type="submission" date="2016-10" db="EMBL/GenBank/DDBJ databases">
        <authorList>
            <person name="de Groot N.N."/>
        </authorList>
    </citation>
    <scope>NUCLEOTIDE SEQUENCE [LARGE SCALE GENOMIC DNA]</scope>
    <source>
        <strain evidence="26 27">DSM 44993</strain>
    </source>
</reference>
<keyword evidence="8" id="KW-0808">Transferase</keyword>
<evidence type="ECO:0000256" key="2">
    <source>
        <dbReference type="ARBA" id="ARBA00001936"/>
    </source>
</evidence>
<dbReference type="PANTHER" id="PTHR44936:SF9">
    <property type="entry name" value="SENSOR PROTEIN CREC"/>
    <property type="match status" value="1"/>
</dbReference>
<dbReference type="PROSITE" id="PS50885">
    <property type="entry name" value="HAMP"/>
    <property type="match status" value="1"/>
</dbReference>
<evidence type="ECO:0000256" key="11">
    <source>
        <dbReference type="ARBA" id="ARBA00022777"/>
    </source>
</evidence>
<dbReference type="Gene3D" id="6.10.340.10">
    <property type="match status" value="1"/>
</dbReference>
<evidence type="ECO:0000259" key="24">
    <source>
        <dbReference type="PROSITE" id="PS50109"/>
    </source>
</evidence>
<dbReference type="GO" id="GO:0005524">
    <property type="term" value="F:ATP binding"/>
    <property type="evidence" value="ECO:0007669"/>
    <property type="project" value="UniProtKB-KW"/>
</dbReference>
<dbReference type="RefSeq" id="WP_091616592.1">
    <property type="nucleotide sequence ID" value="NZ_FOEF01000004.1"/>
</dbReference>
<evidence type="ECO:0000256" key="4">
    <source>
        <dbReference type="ARBA" id="ARBA00004651"/>
    </source>
</evidence>
<feature type="domain" description="HAMP" evidence="25">
    <location>
        <begin position="178"/>
        <end position="230"/>
    </location>
</feature>
<keyword evidence="20" id="KW-0464">Manganese</keyword>
<dbReference type="SUPFAM" id="SSF55874">
    <property type="entry name" value="ATPase domain of HSP90 chaperone/DNA topoisomerase II/histidine kinase"/>
    <property type="match status" value="1"/>
</dbReference>
<dbReference type="InterPro" id="IPR003661">
    <property type="entry name" value="HisK_dim/P_dom"/>
</dbReference>
<evidence type="ECO:0000256" key="21">
    <source>
        <dbReference type="ARBA" id="ARBA00040454"/>
    </source>
</evidence>
<evidence type="ECO:0000256" key="17">
    <source>
        <dbReference type="ARBA" id="ARBA00023012"/>
    </source>
</evidence>
<keyword evidence="16 23" id="KW-1133">Transmembrane helix</keyword>
<evidence type="ECO:0000256" key="22">
    <source>
        <dbReference type="ARBA" id="ARBA00041776"/>
    </source>
</evidence>
<dbReference type="Pfam" id="PF02518">
    <property type="entry name" value="HATPase_c"/>
    <property type="match status" value="1"/>
</dbReference>
<dbReference type="InterPro" id="IPR003660">
    <property type="entry name" value="HAMP_dom"/>
</dbReference>
<dbReference type="PRINTS" id="PR00344">
    <property type="entry name" value="BCTRLSENSOR"/>
</dbReference>
<feature type="transmembrane region" description="Helical" evidence="23">
    <location>
        <begin position="12"/>
        <end position="35"/>
    </location>
</feature>
<dbReference type="Pfam" id="PF00512">
    <property type="entry name" value="HisKA"/>
    <property type="match status" value="1"/>
</dbReference>
<keyword evidence="10" id="KW-0547">Nucleotide-binding</keyword>
<evidence type="ECO:0000256" key="18">
    <source>
        <dbReference type="ARBA" id="ARBA00023016"/>
    </source>
</evidence>
<dbReference type="CDD" id="cd00082">
    <property type="entry name" value="HisKA"/>
    <property type="match status" value="1"/>
</dbReference>
<evidence type="ECO:0000256" key="16">
    <source>
        <dbReference type="ARBA" id="ARBA00022989"/>
    </source>
</evidence>
<dbReference type="InterPro" id="IPR036890">
    <property type="entry name" value="HATPase_C_sf"/>
</dbReference>
<feature type="domain" description="Histidine kinase" evidence="24">
    <location>
        <begin position="238"/>
        <end position="454"/>
    </location>
</feature>
<dbReference type="AlphaFoldDB" id="A0A1H8VKN8"/>
<dbReference type="InterPro" id="IPR004358">
    <property type="entry name" value="Sig_transdc_His_kin-like_C"/>
</dbReference>
<dbReference type="GO" id="GO:0000155">
    <property type="term" value="F:phosphorelay sensor kinase activity"/>
    <property type="evidence" value="ECO:0007669"/>
    <property type="project" value="InterPro"/>
</dbReference>
<dbReference type="FunFam" id="1.10.287.130:FF:000001">
    <property type="entry name" value="Two-component sensor histidine kinase"/>
    <property type="match status" value="1"/>
</dbReference>
<name>A0A1H8VKN8_9PSEU</name>
<dbReference type="EMBL" id="FOEF01000004">
    <property type="protein sequence ID" value="SEP15850.1"/>
    <property type="molecule type" value="Genomic_DNA"/>
</dbReference>
<evidence type="ECO:0000259" key="25">
    <source>
        <dbReference type="PROSITE" id="PS50885"/>
    </source>
</evidence>
<dbReference type="SMART" id="SM00387">
    <property type="entry name" value="HATPase_c"/>
    <property type="match status" value="1"/>
</dbReference>
<dbReference type="InterPro" id="IPR050980">
    <property type="entry name" value="2C_sensor_his_kinase"/>
</dbReference>
<protein>
    <recommendedName>
        <fullName evidence="21">Signal transduction histidine-protein kinase/phosphatase MprB</fullName>
        <ecNumber evidence="5">2.7.13.3</ecNumber>
    </recommendedName>
    <alternativeName>
        <fullName evidence="22">Mycobacterial persistence regulator B</fullName>
    </alternativeName>
</protein>
<dbReference type="SMART" id="SM00388">
    <property type="entry name" value="HisKA"/>
    <property type="match status" value="1"/>
</dbReference>
<evidence type="ECO:0000256" key="12">
    <source>
        <dbReference type="ARBA" id="ARBA00022801"/>
    </source>
</evidence>
<proteinExistence type="predicted"/>
<evidence type="ECO:0000256" key="10">
    <source>
        <dbReference type="ARBA" id="ARBA00022741"/>
    </source>
</evidence>
<dbReference type="SMART" id="SM00304">
    <property type="entry name" value="HAMP"/>
    <property type="match status" value="1"/>
</dbReference>
<evidence type="ECO:0000256" key="20">
    <source>
        <dbReference type="ARBA" id="ARBA00023211"/>
    </source>
</evidence>
<comment type="cofactor">
    <cofactor evidence="3">
        <name>Mg(2+)</name>
        <dbReference type="ChEBI" id="CHEBI:18420"/>
    </cofactor>
</comment>
<dbReference type="InterPro" id="IPR003594">
    <property type="entry name" value="HATPase_dom"/>
</dbReference>
<comment type="cofactor">
    <cofactor evidence="2">
        <name>Mn(2+)</name>
        <dbReference type="ChEBI" id="CHEBI:29035"/>
    </cofactor>
</comment>
<dbReference type="SUPFAM" id="SSF158472">
    <property type="entry name" value="HAMP domain-like"/>
    <property type="match status" value="1"/>
</dbReference>
<dbReference type="Pfam" id="PF00672">
    <property type="entry name" value="HAMP"/>
    <property type="match status" value="1"/>
</dbReference>
<evidence type="ECO:0000256" key="13">
    <source>
        <dbReference type="ARBA" id="ARBA00022840"/>
    </source>
</evidence>
<dbReference type="OrthoDB" id="3190394at2"/>
<keyword evidence="27" id="KW-1185">Reference proteome</keyword>
<keyword evidence="19" id="KW-0843">Virulence</keyword>
<dbReference type="PANTHER" id="PTHR44936">
    <property type="entry name" value="SENSOR PROTEIN CREC"/>
    <property type="match status" value="1"/>
</dbReference>
<evidence type="ECO:0000256" key="7">
    <source>
        <dbReference type="ARBA" id="ARBA00022553"/>
    </source>
</evidence>
<dbReference type="EC" id="2.7.13.3" evidence="5"/>
<comment type="catalytic activity">
    <reaction evidence="1">
        <text>ATP + protein L-histidine = ADP + protein N-phospho-L-histidine.</text>
        <dbReference type="EC" id="2.7.13.3"/>
    </reaction>
</comment>
<keyword evidence="14" id="KW-0460">Magnesium</keyword>
<feature type="transmembrane region" description="Helical" evidence="23">
    <location>
        <begin position="158"/>
        <end position="176"/>
    </location>
</feature>
<organism evidence="26 27">
    <name type="scientific">Amycolatopsis saalfeldensis</name>
    <dbReference type="NCBI Taxonomy" id="394193"/>
    <lineage>
        <taxon>Bacteria</taxon>
        <taxon>Bacillati</taxon>
        <taxon>Actinomycetota</taxon>
        <taxon>Actinomycetes</taxon>
        <taxon>Pseudonocardiales</taxon>
        <taxon>Pseudonocardiaceae</taxon>
        <taxon>Amycolatopsis</taxon>
    </lineage>
</organism>